<organism evidence="1 2">
    <name type="scientific">Gemmata algarum</name>
    <dbReference type="NCBI Taxonomy" id="2975278"/>
    <lineage>
        <taxon>Bacteria</taxon>
        <taxon>Pseudomonadati</taxon>
        <taxon>Planctomycetota</taxon>
        <taxon>Planctomycetia</taxon>
        <taxon>Gemmatales</taxon>
        <taxon>Gemmataceae</taxon>
        <taxon>Gemmata</taxon>
    </lineage>
</organism>
<comment type="caution">
    <text evidence="1">The sequence shown here is derived from an EMBL/GenBank/DDBJ whole genome shotgun (WGS) entry which is preliminary data.</text>
</comment>
<dbReference type="Proteomes" id="UP001272242">
    <property type="component" value="Unassembled WGS sequence"/>
</dbReference>
<sequence>MAVQVSYFVRQPEDGGSVGHMNPEELIIAELTGRPVPVIPGQRFVFVDYTDVSEGEWPVEVRGEGPTPFLALKRAMQRDLASGGIRGWGDDPTQWPFFDTLPEEVRNSGDRDLILFLISVSEGYMARHGWFSFTNKSVYLDEHMEACLPCARCVCAWDAEPPLQEAAFGLYSFEPVAFSPNWRTEAVLALARHMCDSEDFNALSILADALQDAGCEDERVLNHCRDSRPTHDCGRCWVVDLVLGRGFVSEAEPSAAPDATR</sequence>
<name>A0ABU5F1C2_9BACT</name>
<gene>
    <name evidence="1" type="ORF">R5W23_001867</name>
</gene>
<protein>
    <submittedName>
        <fullName evidence="1">Uncharacterized protein</fullName>
    </submittedName>
</protein>
<evidence type="ECO:0000313" key="1">
    <source>
        <dbReference type="EMBL" id="MDY3560622.1"/>
    </source>
</evidence>
<dbReference type="EMBL" id="JAXBLV010000180">
    <property type="protein sequence ID" value="MDY3560622.1"/>
    <property type="molecule type" value="Genomic_DNA"/>
</dbReference>
<proteinExistence type="predicted"/>
<reference evidence="2" key="1">
    <citation type="journal article" date="2023" name="Mar. Drugs">
        <title>Gemmata algarum, a Novel Planctomycete Isolated from an Algal Mat, Displays Antimicrobial Activity.</title>
        <authorList>
            <person name="Kumar G."/>
            <person name="Kallscheuer N."/>
            <person name="Kashif M."/>
            <person name="Ahamad S."/>
            <person name="Jagadeeshwari U."/>
            <person name="Pannikurungottu S."/>
            <person name="Haufschild T."/>
            <person name="Kabuu M."/>
            <person name="Sasikala C."/>
            <person name="Jogler C."/>
            <person name="Ramana C."/>
        </authorList>
    </citation>
    <scope>NUCLEOTIDE SEQUENCE [LARGE SCALE GENOMIC DNA]</scope>
    <source>
        <strain evidence="2">JC673</strain>
    </source>
</reference>
<accession>A0ABU5F1C2</accession>
<keyword evidence="2" id="KW-1185">Reference proteome</keyword>
<dbReference type="RefSeq" id="WP_320687165.1">
    <property type="nucleotide sequence ID" value="NZ_JAXBLV010000180.1"/>
</dbReference>
<evidence type="ECO:0000313" key="2">
    <source>
        <dbReference type="Proteomes" id="UP001272242"/>
    </source>
</evidence>